<evidence type="ECO:0000313" key="1">
    <source>
        <dbReference type="Proteomes" id="UP000887576"/>
    </source>
</evidence>
<organism evidence="1 2">
    <name type="scientific">Panagrolaimus sp. JU765</name>
    <dbReference type="NCBI Taxonomy" id="591449"/>
    <lineage>
        <taxon>Eukaryota</taxon>
        <taxon>Metazoa</taxon>
        <taxon>Ecdysozoa</taxon>
        <taxon>Nematoda</taxon>
        <taxon>Chromadorea</taxon>
        <taxon>Rhabditida</taxon>
        <taxon>Tylenchina</taxon>
        <taxon>Panagrolaimomorpha</taxon>
        <taxon>Panagrolaimoidea</taxon>
        <taxon>Panagrolaimidae</taxon>
        <taxon>Panagrolaimus</taxon>
    </lineage>
</organism>
<evidence type="ECO:0000313" key="2">
    <source>
        <dbReference type="WBParaSite" id="JU765_v2.g13262.t1"/>
    </source>
</evidence>
<name>A0AC34Q5R4_9BILA</name>
<dbReference type="Proteomes" id="UP000887576">
    <property type="component" value="Unplaced"/>
</dbReference>
<dbReference type="WBParaSite" id="JU765_v2.g13262.t1">
    <property type="protein sequence ID" value="JU765_v2.g13262.t1"/>
    <property type="gene ID" value="JU765_v2.g13262"/>
</dbReference>
<sequence>MSEEKTPYVFHLDSPGAQRVESLKEAQKLMKTPEFKEKGARLILSRSQREADEYFSKFKSKTEQLEQQLEAAADGYKNPFPRLSTFDLNTMAAAMRAKDLPKVQALMDKNPNYIIDMSVDKPTILHHGTHRNAFHLAAQTGFYEFIQYLMRLISNVDYLMKIYNFEDKNSMAQTSKMLREGFLNNPDKMGNIPAKLAAKFKFYQTAAYLTCFHDFIYRPLESLQLQRDQFESDRDYKRILDLFRSPQDVFCVSLYFHEDRHHFPFVAITRKFPPHAIQDVYLNFGHFHDDVHPKEVLVSNEILKRPVKTPEFHEPFHHLQAVVGVFSDINECIEVCQVLSKQIKTLAHNENFLSLTAPEREELFISVAKKIANDTQCFAFIVESKELPINLAIEELRLKLEGFSTTVPVGEISGGS</sequence>
<protein>
    <submittedName>
        <fullName evidence="2">Ankyrin repeat protein</fullName>
    </submittedName>
</protein>
<reference evidence="2" key="1">
    <citation type="submission" date="2022-11" db="UniProtKB">
        <authorList>
            <consortium name="WormBaseParasite"/>
        </authorList>
    </citation>
    <scope>IDENTIFICATION</scope>
</reference>
<proteinExistence type="predicted"/>
<accession>A0AC34Q5R4</accession>